<dbReference type="Pfam" id="PF13560">
    <property type="entry name" value="HTH_31"/>
    <property type="match status" value="1"/>
</dbReference>
<accession>A0ABX2F5S5</accession>
<gene>
    <name evidence="2" type="ORF">GC106_37340</name>
</gene>
<evidence type="ECO:0000313" key="2">
    <source>
        <dbReference type="EMBL" id="NRN66509.1"/>
    </source>
</evidence>
<dbReference type="Proteomes" id="UP000763557">
    <property type="component" value="Unassembled WGS sequence"/>
</dbReference>
<sequence>MEPTERVVTGRMRLAAELRRLRDLSGMSGRELAKLIPVSQSKISRIESGQALPTLPEVTEWARALHAPEETMARLVFLTTNAFTEIQPWRELLSGAGHLQDEVEQQESGARTIRTLQVAVVPGLLQTADYARRLLGMAEPPYVKEDLSAAVAARLHRQRLVFDEDRQFEFLITDAALRWQPGPVNVLLAQWDRIASIATLGNVSIGLVPRGTRASTTVSHGFAIYDPADEEHLPFVTVEMIHAAVTVNDPSDVALYEKRWALVCEMAIFDDEAQRYLAKLAHEVRSTVT</sequence>
<dbReference type="Pfam" id="PF19054">
    <property type="entry name" value="DUF5753"/>
    <property type="match status" value="1"/>
</dbReference>
<dbReference type="InterPro" id="IPR010982">
    <property type="entry name" value="Lambda_DNA-bd_dom_sf"/>
</dbReference>
<reference evidence="2 3" key="1">
    <citation type="submission" date="2020-01" db="EMBL/GenBank/DDBJ databases">
        <title>Kibdelosporangium persica a novel Actinomycetes from a hot desert in Iran.</title>
        <authorList>
            <person name="Safaei N."/>
            <person name="Zaburannyi N."/>
            <person name="Mueller R."/>
            <person name="Wink J."/>
        </authorList>
    </citation>
    <scope>NUCLEOTIDE SEQUENCE [LARGE SCALE GENOMIC DNA]</scope>
    <source>
        <strain evidence="2 3">4NS15</strain>
    </source>
</reference>
<dbReference type="Gene3D" id="1.10.260.40">
    <property type="entry name" value="lambda repressor-like DNA-binding domains"/>
    <property type="match status" value="1"/>
</dbReference>
<dbReference type="PROSITE" id="PS50943">
    <property type="entry name" value="HTH_CROC1"/>
    <property type="match status" value="1"/>
</dbReference>
<dbReference type="InterPro" id="IPR043917">
    <property type="entry name" value="DUF5753"/>
</dbReference>
<protein>
    <submittedName>
        <fullName evidence="2">XRE family transcriptional regulator</fullName>
    </submittedName>
</protein>
<evidence type="ECO:0000313" key="3">
    <source>
        <dbReference type="Proteomes" id="UP000763557"/>
    </source>
</evidence>
<dbReference type="SMART" id="SM00530">
    <property type="entry name" value="HTH_XRE"/>
    <property type="match status" value="1"/>
</dbReference>
<dbReference type="InterPro" id="IPR001387">
    <property type="entry name" value="Cro/C1-type_HTH"/>
</dbReference>
<dbReference type="SUPFAM" id="SSF47413">
    <property type="entry name" value="lambda repressor-like DNA-binding domains"/>
    <property type="match status" value="1"/>
</dbReference>
<dbReference type="CDD" id="cd00093">
    <property type="entry name" value="HTH_XRE"/>
    <property type="match status" value="1"/>
</dbReference>
<feature type="domain" description="HTH cro/C1-type" evidence="1">
    <location>
        <begin position="18"/>
        <end position="72"/>
    </location>
</feature>
<evidence type="ECO:0000259" key="1">
    <source>
        <dbReference type="PROSITE" id="PS50943"/>
    </source>
</evidence>
<keyword evidence="3" id="KW-1185">Reference proteome</keyword>
<organism evidence="2 3">
    <name type="scientific">Kibdelosporangium persicum</name>
    <dbReference type="NCBI Taxonomy" id="2698649"/>
    <lineage>
        <taxon>Bacteria</taxon>
        <taxon>Bacillati</taxon>
        <taxon>Actinomycetota</taxon>
        <taxon>Actinomycetes</taxon>
        <taxon>Pseudonocardiales</taxon>
        <taxon>Pseudonocardiaceae</taxon>
        <taxon>Kibdelosporangium</taxon>
    </lineage>
</organism>
<comment type="caution">
    <text evidence="2">The sequence shown here is derived from an EMBL/GenBank/DDBJ whole genome shotgun (WGS) entry which is preliminary data.</text>
</comment>
<dbReference type="RefSeq" id="WP_173132650.1">
    <property type="nucleotide sequence ID" value="NZ_CBCSGW010000003.1"/>
</dbReference>
<name>A0ABX2F5S5_9PSEU</name>
<dbReference type="EMBL" id="JAAATY010000010">
    <property type="protein sequence ID" value="NRN66509.1"/>
    <property type="molecule type" value="Genomic_DNA"/>
</dbReference>
<proteinExistence type="predicted"/>